<dbReference type="GO" id="GO:0030488">
    <property type="term" value="P:tRNA methylation"/>
    <property type="evidence" value="ECO:0007669"/>
    <property type="project" value="TreeGrafter"/>
</dbReference>
<dbReference type="EMBL" id="FN869859">
    <property type="protein sequence ID" value="CCC80842.1"/>
    <property type="molecule type" value="Genomic_DNA"/>
</dbReference>
<name>G4RML1_THETK</name>
<evidence type="ECO:0000256" key="2">
    <source>
        <dbReference type="ARBA" id="ARBA00022603"/>
    </source>
</evidence>
<protein>
    <submittedName>
        <fullName evidence="5">RNA base methyltransferase family enzyme</fullName>
    </submittedName>
</protein>
<dbReference type="STRING" id="768679.TTX_0164a"/>
<dbReference type="InterPro" id="IPR029026">
    <property type="entry name" value="tRNA_m1G_MTases_N"/>
</dbReference>
<dbReference type="PaxDb" id="768679-TTX_0164a"/>
<keyword evidence="2 5" id="KW-0489">Methyltransferase</keyword>
<dbReference type="OrthoDB" id="27492at2157"/>
<evidence type="ECO:0000313" key="6">
    <source>
        <dbReference type="Proteomes" id="UP000002654"/>
    </source>
</evidence>
<sequence>MSFLIKSDTACWSDFPPAPLVRGRADVLLDFALEAMRAGARRVYLVFCDDVVVEVDEIKARSARELALELLNKRRYRGSLKDVVEAWRGPVFYLHERGVDIDRADIGPGSLVVVGDQDGLSRDDEEYLRTKATWVSLGPAPYLSWFCAPYVMFKIKRSSSKRA</sequence>
<proteinExistence type="predicted"/>
<dbReference type="Proteomes" id="UP000002654">
    <property type="component" value="Chromosome"/>
</dbReference>
<dbReference type="InterPro" id="IPR029028">
    <property type="entry name" value="Alpha/beta_knot_MTases"/>
</dbReference>
<evidence type="ECO:0000256" key="4">
    <source>
        <dbReference type="ARBA" id="ARBA00022691"/>
    </source>
</evidence>
<dbReference type="HOGENOM" id="CLU_1656942_0_0_2"/>
<keyword evidence="6" id="KW-1185">Reference proteome</keyword>
<reference evidence="5 6" key="1">
    <citation type="journal article" date="2011" name="PLoS ONE">
        <title>The complete genome sequence of Thermoproteus tenax: a physiologically versatile member of the Crenarchaeota.</title>
        <authorList>
            <person name="Siebers B."/>
            <person name="Zaparty M."/>
            <person name="Raddatz G."/>
            <person name="Tjaden B."/>
            <person name="Albers S.V."/>
            <person name="Bell S.D."/>
            <person name="Blombach F."/>
            <person name="Kletzin A."/>
            <person name="Kyrpides N."/>
            <person name="Lanz C."/>
            <person name="Plagens A."/>
            <person name="Rampp M."/>
            <person name="Rosinus A."/>
            <person name="von Jan M."/>
            <person name="Makarova K.S."/>
            <person name="Klenk H.P."/>
            <person name="Schuster S.C."/>
            <person name="Hensel R."/>
        </authorList>
    </citation>
    <scope>NUCLEOTIDE SEQUENCE [LARGE SCALE GENOMIC DNA]</scope>
    <source>
        <strain evidence="6">ATCC 35583 / DSM 2078 / JCM 9277 / NBRC 100435 / Kra 1</strain>
    </source>
</reference>
<dbReference type="GO" id="GO:0008757">
    <property type="term" value="F:S-adenosylmethionine-dependent methyltransferase activity"/>
    <property type="evidence" value="ECO:0007669"/>
    <property type="project" value="TreeGrafter"/>
</dbReference>
<evidence type="ECO:0000313" key="5">
    <source>
        <dbReference type="EMBL" id="CCC80842.1"/>
    </source>
</evidence>
<dbReference type="Gene3D" id="3.40.1280.10">
    <property type="match status" value="1"/>
</dbReference>
<dbReference type="KEGG" id="ttn:TTX_0164a"/>
<evidence type="ECO:0000256" key="3">
    <source>
        <dbReference type="ARBA" id="ARBA00022679"/>
    </source>
</evidence>
<dbReference type="PATRIC" id="fig|768679.9.peg.171"/>
<organism evidence="5 6">
    <name type="scientific">Thermoproteus tenax (strain ATCC 35583 / DSM 2078 / JCM 9277 / NBRC 100435 / Kra 1)</name>
    <dbReference type="NCBI Taxonomy" id="768679"/>
    <lineage>
        <taxon>Archaea</taxon>
        <taxon>Thermoproteota</taxon>
        <taxon>Thermoprotei</taxon>
        <taxon>Thermoproteales</taxon>
        <taxon>Thermoproteaceae</taxon>
        <taxon>Thermoproteus</taxon>
    </lineage>
</organism>
<dbReference type="PANTHER" id="PTHR40703">
    <property type="entry name" value="TRNA (PSEUDOURIDINE(54)-N(1))-METHYLTRANSFERASE"/>
    <property type="match status" value="1"/>
</dbReference>
<evidence type="ECO:0000256" key="1">
    <source>
        <dbReference type="ARBA" id="ARBA00022490"/>
    </source>
</evidence>
<dbReference type="eggNOG" id="arCOG01239">
    <property type="taxonomic scope" value="Archaea"/>
</dbReference>
<dbReference type="GO" id="GO:0008175">
    <property type="term" value="F:tRNA methyltransferase activity"/>
    <property type="evidence" value="ECO:0007669"/>
    <property type="project" value="InterPro"/>
</dbReference>
<dbReference type="InterPro" id="IPR007158">
    <property type="entry name" value="TrmY"/>
</dbReference>
<dbReference type="PANTHER" id="PTHR40703:SF1">
    <property type="entry name" value="TRNA (PSEUDOURIDINE(54)-N(1))-METHYLTRANSFERASE"/>
    <property type="match status" value="1"/>
</dbReference>
<dbReference type="GeneID" id="11263175"/>
<keyword evidence="3" id="KW-0808">Transferase</keyword>
<dbReference type="SUPFAM" id="SSF75217">
    <property type="entry name" value="alpha/beta knot"/>
    <property type="match status" value="1"/>
</dbReference>
<accession>G4RML1</accession>
<dbReference type="AlphaFoldDB" id="G4RML1"/>
<dbReference type="RefSeq" id="WP_014126099.1">
    <property type="nucleotide sequence ID" value="NC_016070.1"/>
</dbReference>
<keyword evidence="4" id="KW-0949">S-adenosyl-L-methionine</keyword>
<keyword evidence="1" id="KW-0963">Cytoplasm</keyword>
<gene>
    <name evidence="5" type="ORF">TTX_0164a</name>
</gene>